<evidence type="ECO:0000256" key="8">
    <source>
        <dbReference type="PROSITE-ProRule" id="PRU00076"/>
    </source>
</evidence>
<organism evidence="13 15">
    <name type="scientific">Didymodactylos carnosus</name>
    <dbReference type="NCBI Taxonomy" id="1234261"/>
    <lineage>
        <taxon>Eukaryota</taxon>
        <taxon>Metazoa</taxon>
        <taxon>Spiralia</taxon>
        <taxon>Gnathifera</taxon>
        <taxon>Rotifera</taxon>
        <taxon>Eurotatoria</taxon>
        <taxon>Bdelloidea</taxon>
        <taxon>Philodinida</taxon>
        <taxon>Philodinidae</taxon>
        <taxon>Didymodactylos</taxon>
    </lineage>
</organism>
<protein>
    <recommendedName>
        <fullName evidence="16">EGF-like domain-containing protein</fullName>
    </recommendedName>
</protein>
<keyword evidence="2" id="KW-0813">Transport</keyword>
<dbReference type="Gene3D" id="3.10.100.10">
    <property type="entry name" value="Mannose-Binding Protein A, subunit A"/>
    <property type="match status" value="1"/>
</dbReference>
<feature type="disulfide bond" evidence="8">
    <location>
        <begin position="228"/>
        <end position="237"/>
    </location>
</feature>
<feature type="chain" id="PRO_5044131782" description="EGF-like domain-containing protein" evidence="10">
    <location>
        <begin position="24"/>
        <end position="1186"/>
    </location>
</feature>
<dbReference type="Pfam" id="PF14752">
    <property type="entry name" value="RBP_receptor"/>
    <property type="match status" value="1"/>
</dbReference>
<sequence>MMSSIQFIIVIVVDIFILHGTHALSVSKHREDIFEFFNQIKDQVNEGKQCLPGSMFYQGSCYSYISNLRASSWDTAVKTCAAFNSKLIIGNSKLLIIETIDEYKFVEQLIRKHLDPHKTIFVFINLRKLNGTFPPVYAWGSNGGIYLWDTPVYRYWNENVGGPSDSDCGIMRIMKNKTDLSNSLCDGPVISLPYICKYTIDRCYNNSACGKYGTCLNVPLLDSHKCQCRFLYSGNKCEKCLQALIGAAIILIAFITSYIINMDRSGTDTWSFRCAELEQYQTASLYTSKPLMKHRTYLLNSTVNHVIRNPILNQQFTDITTTTTIDELSYPSPAVALRRHDTLIRPFERKQRYYAFRRSIQKLQIKSCFKDLFIKPKKLIFVFLPIVLAIVCCLLIIILRRYIKSYLYSSHSSHSTLFKFCSLYENNYYINLVTLPIAFVLILLITFEKGLFRLQLPIPYNPFSKINRFDTVALCGIISHEILHIIEELFINTTQIKVITMRGPLFDLIRQIGLVIIIGMRYYPIYSIVEMNQANIIYYGLCSVYMWIDFTLKISEQALCSNIGPFIKTWNKFHQLKHNLTQKHPWNDMKHKVKEHFVRNSEIEDDDYITSTIITTTTTTQFSTTFDPSLSSLNEYNWSHVFRNLSFPINRNHSTSTFDQFGLDSTVIGTLKYLPYYLCLTYICFRLTYLFFRELSKCLQKCIPRSSSSSSLNQKSKKHIYQEPNVPSTLHQLTIEYRYVQHLFRKTRRKLQKIKKVSFIQNILYRIYRPNKYFHYSKQILNMYIIAFMITYYLTFNILQGGFYLIEKCYRLLIIPIILTFDELDLPKPRPFNLKYEILIACFLTMMIYYVQLCVGMKHYQQHMLNAYKGIFIDIPPRHAFNSIQLISKNAHYPGYTIAYLAFGYLVMGNVLFLTVIIIRILFKHLFLIEELSKIIIPILVIYLCKYILMWVLSRTLFLQHNGKMMALKNLRIYYVFAYFNFFFDCFLGMVSCALRVTKASIAALIYLPRLDYCIFGRSLEKLDQGFISYASFIHMECLHTHPVLIIYCSYIQERLQERRILLSYYKKEANVREELYAYTRQRFVRFRWCLLYTLIRNEHLKQFRKHHVDNWNMTSAESFNEFLQRTVFKRFQNTSLKSLGNLMIKNQVTTTTTMNGNNSGGVCTALLLENNDDQLMPKRQLYKTL</sequence>
<feature type="domain" description="C-type lectin" evidence="12">
    <location>
        <begin position="57"/>
        <end position="186"/>
    </location>
</feature>
<keyword evidence="10" id="KW-0732">Signal</keyword>
<dbReference type="OrthoDB" id="2376984at2759"/>
<comment type="caution">
    <text evidence="8">Lacks conserved residue(s) required for the propagation of feature annotation.</text>
</comment>
<accession>A0A813NBP6</accession>
<evidence type="ECO:0000313" key="15">
    <source>
        <dbReference type="Proteomes" id="UP000663829"/>
    </source>
</evidence>
<evidence type="ECO:0000256" key="1">
    <source>
        <dbReference type="ARBA" id="ARBA00004651"/>
    </source>
</evidence>
<dbReference type="PANTHER" id="PTHR21444:SF15">
    <property type="entry name" value="RECEPTOR FOR RETINOL UPTAKE STRA6"/>
    <property type="match status" value="1"/>
</dbReference>
<evidence type="ECO:0000259" key="11">
    <source>
        <dbReference type="PROSITE" id="PS50026"/>
    </source>
</evidence>
<evidence type="ECO:0000313" key="13">
    <source>
        <dbReference type="EMBL" id="CAF0737572.1"/>
    </source>
</evidence>
<feature type="disulfide bond" evidence="8">
    <location>
        <begin position="209"/>
        <end position="226"/>
    </location>
</feature>
<evidence type="ECO:0000313" key="14">
    <source>
        <dbReference type="EMBL" id="CAF3515607.1"/>
    </source>
</evidence>
<keyword evidence="5 9" id="KW-1133">Transmembrane helix</keyword>
<dbReference type="InterPro" id="IPR001304">
    <property type="entry name" value="C-type_lectin-like"/>
</dbReference>
<keyword evidence="3" id="KW-1003">Cell membrane</keyword>
<dbReference type="InterPro" id="IPR016187">
    <property type="entry name" value="CTDL_fold"/>
</dbReference>
<dbReference type="AlphaFoldDB" id="A0A813NBP6"/>
<feature type="transmembrane region" description="Helical" evidence="9">
    <location>
        <begin position="898"/>
        <end position="923"/>
    </location>
</feature>
<dbReference type="InterPro" id="IPR000742">
    <property type="entry name" value="EGF"/>
</dbReference>
<evidence type="ECO:0000256" key="3">
    <source>
        <dbReference type="ARBA" id="ARBA00022475"/>
    </source>
</evidence>
<evidence type="ECO:0000256" key="9">
    <source>
        <dbReference type="SAM" id="Phobius"/>
    </source>
</evidence>
<name>A0A813NBP6_9BILA</name>
<evidence type="ECO:0000259" key="12">
    <source>
        <dbReference type="PROSITE" id="PS50041"/>
    </source>
</evidence>
<dbReference type="PANTHER" id="PTHR21444">
    <property type="entry name" value="COILED-COIL DOMAIN-CONTAINING PROTEIN 180"/>
    <property type="match status" value="1"/>
</dbReference>
<dbReference type="PROSITE" id="PS00022">
    <property type="entry name" value="EGF_1"/>
    <property type="match status" value="1"/>
</dbReference>
<feature type="transmembrane region" description="Helical" evidence="9">
    <location>
        <begin position="833"/>
        <end position="851"/>
    </location>
</feature>
<keyword evidence="7" id="KW-0675">Receptor</keyword>
<dbReference type="PROSITE" id="PS50041">
    <property type="entry name" value="C_TYPE_LECTIN_2"/>
    <property type="match status" value="1"/>
</dbReference>
<comment type="subcellular location">
    <subcellularLocation>
        <location evidence="1">Cell membrane</location>
        <topology evidence="1">Multi-pass membrane protein</topology>
    </subcellularLocation>
</comment>
<evidence type="ECO:0000256" key="10">
    <source>
        <dbReference type="SAM" id="SignalP"/>
    </source>
</evidence>
<dbReference type="GO" id="GO:0034632">
    <property type="term" value="F:retinol transmembrane transporter activity"/>
    <property type="evidence" value="ECO:0007669"/>
    <property type="project" value="InterPro"/>
</dbReference>
<evidence type="ECO:0000256" key="6">
    <source>
        <dbReference type="ARBA" id="ARBA00023136"/>
    </source>
</evidence>
<feature type="domain" description="EGF-like" evidence="11">
    <location>
        <begin position="199"/>
        <end position="238"/>
    </location>
</feature>
<keyword evidence="8" id="KW-0245">EGF-like domain</keyword>
<feature type="transmembrane region" description="Helical" evidence="9">
    <location>
        <begin position="935"/>
        <end position="953"/>
    </location>
</feature>
<dbReference type="Proteomes" id="UP000681722">
    <property type="component" value="Unassembled WGS sequence"/>
</dbReference>
<dbReference type="Proteomes" id="UP000663829">
    <property type="component" value="Unassembled WGS sequence"/>
</dbReference>
<comment type="caution">
    <text evidence="13">The sequence shown here is derived from an EMBL/GenBank/DDBJ whole genome shotgun (WGS) entry which is preliminary data.</text>
</comment>
<dbReference type="InterPro" id="IPR026612">
    <property type="entry name" value="STRA6-like"/>
</dbReference>
<evidence type="ECO:0008006" key="16">
    <source>
        <dbReference type="Google" id="ProtNLM"/>
    </source>
</evidence>
<feature type="transmembrane region" description="Helical" evidence="9">
    <location>
        <begin position="973"/>
        <end position="995"/>
    </location>
</feature>
<dbReference type="InterPro" id="IPR016186">
    <property type="entry name" value="C-type_lectin-like/link_sf"/>
</dbReference>
<keyword evidence="15" id="KW-1185">Reference proteome</keyword>
<dbReference type="GO" id="GO:0071939">
    <property type="term" value="P:vitamin A import into cell"/>
    <property type="evidence" value="ECO:0007669"/>
    <property type="project" value="TreeGrafter"/>
</dbReference>
<feature type="transmembrane region" description="Helical" evidence="9">
    <location>
        <begin position="428"/>
        <end position="447"/>
    </location>
</feature>
<dbReference type="SMART" id="SM00034">
    <property type="entry name" value="CLECT"/>
    <property type="match status" value="1"/>
</dbReference>
<feature type="transmembrane region" description="Helical" evidence="9">
    <location>
        <begin position="241"/>
        <end position="260"/>
    </location>
</feature>
<gene>
    <name evidence="13" type="ORF">GPM918_LOCUS69</name>
    <name evidence="14" type="ORF">SRO942_LOCUS70</name>
</gene>
<keyword evidence="8" id="KW-1015">Disulfide bond</keyword>
<dbReference type="SUPFAM" id="SSF56436">
    <property type="entry name" value="C-type lectin-like"/>
    <property type="match status" value="1"/>
</dbReference>
<evidence type="ECO:0000256" key="7">
    <source>
        <dbReference type="ARBA" id="ARBA00023170"/>
    </source>
</evidence>
<evidence type="ECO:0000256" key="5">
    <source>
        <dbReference type="ARBA" id="ARBA00022989"/>
    </source>
</evidence>
<dbReference type="CDD" id="cd00037">
    <property type="entry name" value="CLECT"/>
    <property type="match status" value="1"/>
</dbReference>
<feature type="signal peptide" evidence="10">
    <location>
        <begin position="1"/>
        <end position="23"/>
    </location>
</feature>
<feature type="transmembrane region" description="Helical" evidence="9">
    <location>
        <begin position="379"/>
        <end position="403"/>
    </location>
</feature>
<feature type="transmembrane region" description="Helical" evidence="9">
    <location>
        <begin position="779"/>
        <end position="796"/>
    </location>
</feature>
<dbReference type="PROSITE" id="PS50026">
    <property type="entry name" value="EGF_3"/>
    <property type="match status" value="1"/>
</dbReference>
<keyword evidence="4 9" id="KW-0812">Transmembrane</keyword>
<proteinExistence type="predicted"/>
<evidence type="ECO:0000256" key="4">
    <source>
        <dbReference type="ARBA" id="ARBA00022692"/>
    </source>
</evidence>
<reference evidence="13" key="1">
    <citation type="submission" date="2021-02" db="EMBL/GenBank/DDBJ databases">
        <authorList>
            <person name="Nowell W R."/>
        </authorList>
    </citation>
    <scope>NUCLEOTIDE SEQUENCE</scope>
</reference>
<evidence type="ECO:0000256" key="2">
    <source>
        <dbReference type="ARBA" id="ARBA00022448"/>
    </source>
</evidence>
<keyword evidence="6 9" id="KW-0472">Membrane</keyword>
<dbReference type="GO" id="GO:0038023">
    <property type="term" value="F:signaling receptor activity"/>
    <property type="evidence" value="ECO:0007669"/>
    <property type="project" value="InterPro"/>
</dbReference>
<dbReference type="EMBL" id="CAJOBC010000005">
    <property type="protein sequence ID" value="CAF3515607.1"/>
    <property type="molecule type" value="Genomic_DNA"/>
</dbReference>
<dbReference type="GO" id="GO:0005886">
    <property type="term" value="C:plasma membrane"/>
    <property type="evidence" value="ECO:0007669"/>
    <property type="project" value="UniProtKB-SubCell"/>
</dbReference>
<dbReference type="EMBL" id="CAJNOQ010000005">
    <property type="protein sequence ID" value="CAF0737572.1"/>
    <property type="molecule type" value="Genomic_DNA"/>
</dbReference>